<reference evidence="2 3" key="1">
    <citation type="submission" date="2018-07" db="EMBL/GenBank/DDBJ databases">
        <title>Crenobacter cavernae sp. nov., isolated from a karst cave.</title>
        <authorList>
            <person name="Zhu H."/>
        </authorList>
    </citation>
    <scope>NUCLEOTIDE SEQUENCE [LARGE SCALE GENOMIC DNA]</scope>
    <source>
        <strain evidence="2 3">K1W11S-77</strain>
    </source>
</reference>
<dbReference type="RefSeq" id="WP_115434228.1">
    <property type="nucleotide sequence ID" value="NZ_CP031337.1"/>
</dbReference>
<proteinExistence type="predicted"/>
<dbReference type="EMBL" id="CP031337">
    <property type="protein sequence ID" value="AXK40300.1"/>
    <property type="molecule type" value="Genomic_DNA"/>
</dbReference>
<dbReference type="Pfam" id="PF10030">
    <property type="entry name" value="DUF2272"/>
    <property type="match status" value="1"/>
</dbReference>
<sequence length="265" mass="29554">MRDKFVDLEALNIRSAPVISASTRIGILHLGLRVEELGSASEEGWVKIRVIDDGSPLEGVVKSEIDGVATLRDPVSLAREVLVGEAIKEWLRFEKGQGMEHHDPFYKFVGEMWQSIKLDLDGKDRDTPWSAAAISFMVRNAGKQVPNYKQFKFAASHSKFMHDSILKRKNSDTDAPFWGFRLHEKRPQIGDIVGKWRETPKDFEDAASGNAFKSHSDIIVSVKPDHVLAIGGNVDQSVSITRYEKTAAGFLAPKNATFIHLVNQA</sequence>
<dbReference type="Proteomes" id="UP000254537">
    <property type="component" value="Chromosome"/>
</dbReference>
<gene>
    <name evidence="2" type="ORF">DWG20_13140</name>
</gene>
<feature type="domain" description="DUF2272" evidence="1">
    <location>
        <begin position="119"/>
        <end position="255"/>
    </location>
</feature>
<dbReference type="AlphaFoldDB" id="A0A345Y8P8"/>
<organism evidence="2 3">
    <name type="scientific">Crenobacter cavernae</name>
    <dbReference type="NCBI Taxonomy" id="2290923"/>
    <lineage>
        <taxon>Bacteria</taxon>
        <taxon>Pseudomonadati</taxon>
        <taxon>Pseudomonadota</taxon>
        <taxon>Betaproteobacteria</taxon>
        <taxon>Neisseriales</taxon>
        <taxon>Neisseriaceae</taxon>
        <taxon>Crenobacter</taxon>
    </lineage>
</organism>
<evidence type="ECO:0000259" key="1">
    <source>
        <dbReference type="Pfam" id="PF10030"/>
    </source>
</evidence>
<evidence type="ECO:0000313" key="3">
    <source>
        <dbReference type="Proteomes" id="UP000254537"/>
    </source>
</evidence>
<dbReference type="KEGG" id="ccah:DWG20_13140"/>
<evidence type="ECO:0000313" key="2">
    <source>
        <dbReference type="EMBL" id="AXK40300.1"/>
    </source>
</evidence>
<dbReference type="OrthoDB" id="8836344at2"/>
<name>A0A345Y8P8_9NEIS</name>
<dbReference type="InterPro" id="IPR019262">
    <property type="entry name" value="DUF2272"/>
</dbReference>
<accession>A0A345Y8P8</accession>
<protein>
    <submittedName>
        <fullName evidence="2">DUF2272 domain-containing protein</fullName>
    </submittedName>
</protein>